<organism evidence="1 2">
    <name type="scientific">Glutamicibacter mysorens</name>
    <dbReference type="NCBI Taxonomy" id="257984"/>
    <lineage>
        <taxon>Bacteria</taxon>
        <taxon>Bacillati</taxon>
        <taxon>Actinomycetota</taxon>
        <taxon>Actinomycetes</taxon>
        <taxon>Micrococcales</taxon>
        <taxon>Micrococcaceae</taxon>
        <taxon>Glutamicibacter</taxon>
    </lineage>
</organism>
<comment type="caution">
    <text evidence="1">The sequence shown here is derived from an EMBL/GenBank/DDBJ whole genome shotgun (WGS) entry which is preliminary data.</text>
</comment>
<proteinExistence type="predicted"/>
<keyword evidence="2" id="KW-1185">Reference proteome</keyword>
<dbReference type="EMBL" id="PGEY01000001">
    <property type="protein sequence ID" value="PJJ43333.1"/>
    <property type="molecule type" value="Genomic_DNA"/>
</dbReference>
<name>A0ABX4MVL7_9MICC</name>
<gene>
    <name evidence="1" type="ORF">ATK23_0516</name>
</gene>
<reference evidence="1 2" key="1">
    <citation type="submission" date="2017-11" db="EMBL/GenBank/DDBJ databases">
        <title>Sequencing the genomes of 1000 actinobacteria strains.</title>
        <authorList>
            <person name="Klenk H.-P."/>
        </authorList>
    </citation>
    <scope>NUCLEOTIDE SEQUENCE [LARGE SCALE GENOMIC DNA]</scope>
    <source>
        <strain evidence="1 2">DSM 12798</strain>
    </source>
</reference>
<dbReference type="Proteomes" id="UP000229263">
    <property type="component" value="Unassembled WGS sequence"/>
</dbReference>
<accession>A0ABX4MVL7</accession>
<evidence type="ECO:0000313" key="2">
    <source>
        <dbReference type="Proteomes" id="UP000229263"/>
    </source>
</evidence>
<sequence length="86" mass="9898">MRGLLAFAWENYQVKISDFWRNMENEFGPRYSRVLADSMALTELGSLTAAQALDRGIKPKQIWEALCRAQDVPAERWLGVDIEPKQ</sequence>
<evidence type="ECO:0008006" key="3">
    <source>
        <dbReference type="Google" id="ProtNLM"/>
    </source>
</evidence>
<dbReference type="Pfam" id="PF11248">
    <property type="entry name" value="DUF3046"/>
    <property type="match status" value="1"/>
</dbReference>
<protein>
    <recommendedName>
        <fullName evidence="3">DUF3046 family protein</fullName>
    </recommendedName>
</protein>
<dbReference type="InterPro" id="IPR021408">
    <property type="entry name" value="DUF3046"/>
</dbReference>
<evidence type="ECO:0000313" key="1">
    <source>
        <dbReference type="EMBL" id="PJJ43333.1"/>
    </source>
</evidence>